<reference evidence="5 6" key="1">
    <citation type="submission" date="2017-06" db="EMBL/GenBank/DDBJ databases">
        <authorList>
            <consortium name="Pathogen Informatics"/>
        </authorList>
    </citation>
    <scope>NUCLEOTIDE SEQUENCE [LARGE SCALE GENOMIC DNA]</scope>
    <source>
        <strain evidence="5 6">NCTC12018</strain>
    </source>
</reference>
<name>A0A239Y5R5_9FIRM</name>
<dbReference type="SUPFAM" id="SSF53448">
    <property type="entry name" value="Nucleotide-diphospho-sugar transferases"/>
    <property type="match status" value="1"/>
</dbReference>
<gene>
    <name evidence="5" type="ORF">SAMEA44547418_00084</name>
</gene>
<dbReference type="PANTHER" id="PTHR22916:SF51">
    <property type="entry name" value="GLYCOSYLTRANSFERASE EPSH-RELATED"/>
    <property type="match status" value="1"/>
</dbReference>
<dbReference type="RefSeq" id="WP_095064748.1">
    <property type="nucleotide sequence ID" value="NZ_LT906470.1"/>
</dbReference>
<dbReference type="AlphaFoldDB" id="A0A239Y5R5"/>
<evidence type="ECO:0000259" key="4">
    <source>
        <dbReference type="Pfam" id="PF00535"/>
    </source>
</evidence>
<keyword evidence="3" id="KW-0472">Membrane</keyword>
<dbReference type="InterPro" id="IPR029044">
    <property type="entry name" value="Nucleotide-diphossugar_trans"/>
</dbReference>
<keyword evidence="3" id="KW-0812">Transmembrane</keyword>
<proteinExistence type="predicted"/>
<keyword evidence="3" id="KW-1133">Transmembrane helix</keyword>
<keyword evidence="2 5" id="KW-0808">Transferase</keyword>
<dbReference type="Pfam" id="PF00535">
    <property type="entry name" value="Glycos_transf_2"/>
    <property type="match status" value="1"/>
</dbReference>
<dbReference type="GO" id="GO:0016757">
    <property type="term" value="F:glycosyltransferase activity"/>
    <property type="evidence" value="ECO:0007669"/>
    <property type="project" value="UniProtKB-KW"/>
</dbReference>
<dbReference type="Gene3D" id="3.90.550.10">
    <property type="entry name" value="Spore Coat Polysaccharide Biosynthesis Protein SpsA, Chain A"/>
    <property type="match status" value="1"/>
</dbReference>
<keyword evidence="1 5" id="KW-0328">Glycosyltransferase</keyword>
<evidence type="ECO:0000256" key="2">
    <source>
        <dbReference type="ARBA" id="ARBA00022679"/>
    </source>
</evidence>
<sequence>MNGDNPLVSIIIPVYNGENYIEECINSVRKQTYTKTEIVIINDGSTDLTESICKRFVGDNIILFSTSNQGVSSARNKGLDIATGEFILFVDADDIIDATYVENLLLHHKEADLVVGSIEIINRDTKQIKTTLKDAMNIPLCGSFGDYYSLLQPNLLGPVAKLYRRDILNKYNIRFPVEYSLAEDQIFNFQYYKYIDAYYYESAAVYQVIDRNESSLSKLRNLKAFEGSVENLKVAYNFYHSRQIKNQKYMYITHALALINKYSYIVDQKNINIEYNTWLKYRERVNKILSCVPITFYVSRRLGLIKNIAWNSIVLLGPTLLMIYCRLKNKQ</sequence>
<evidence type="ECO:0000256" key="1">
    <source>
        <dbReference type="ARBA" id="ARBA00022676"/>
    </source>
</evidence>
<evidence type="ECO:0000313" key="6">
    <source>
        <dbReference type="Proteomes" id="UP000214973"/>
    </source>
</evidence>
<dbReference type="CDD" id="cd00761">
    <property type="entry name" value="Glyco_tranf_GTA_type"/>
    <property type="match status" value="1"/>
</dbReference>
<feature type="domain" description="Glycosyltransferase 2-like" evidence="4">
    <location>
        <begin position="9"/>
        <end position="170"/>
    </location>
</feature>
<feature type="transmembrane region" description="Helical" evidence="3">
    <location>
        <begin position="308"/>
        <end position="327"/>
    </location>
</feature>
<organism evidence="5 6">
    <name type="scientific">Veillonella rodentium</name>
    <dbReference type="NCBI Taxonomy" id="248315"/>
    <lineage>
        <taxon>Bacteria</taxon>
        <taxon>Bacillati</taxon>
        <taxon>Bacillota</taxon>
        <taxon>Negativicutes</taxon>
        <taxon>Veillonellales</taxon>
        <taxon>Veillonellaceae</taxon>
        <taxon>Veillonella</taxon>
    </lineage>
</organism>
<dbReference type="InterPro" id="IPR001173">
    <property type="entry name" value="Glyco_trans_2-like"/>
</dbReference>
<keyword evidence="6" id="KW-1185">Reference proteome</keyword>
<evidence type="ECO:0000256" key="3">
    <source>
        <dbReference type="SAM" id="Phobius"/>
    </source>
</evidence>
<dbReference type="PANTHER" id="PTHR22916">
    <property type="entry name" value="GLYCOSYLTRANSFERASE"/>
    <property type="match status" value="1"/>
</dbReference>
<dbReference type="Proteomes" id="UP000214973">
    <property type="component" value="Chromosome 1"/>
</dbReference>
<protein>
    <submittedName>
        <fullName evidence="5">PGL/p-HBAD biosynthesis glycosyltransferase Rv2957/MT3031</fullName>
        <ecNumber evidence="5">2.4.1.-</ecNumber>
    </submittedName>
</protein>
<evidence type="ECO:0000313" key="5">
    <source>
        <dbReference type="EMBL" id="SNV54529.1"/>
    </source>
</evidence>
<dbReference type="EC" id="2.4.1.-" evidence="5"/>
<accession>A0A239Y5R5</accession>
<dbReference type="EMBL" id="LT906470">
    <property type="protein sequence ID" value="SNV54529.1"/>
    <property type="molecule type" value="Genomic_DNA"/>
</dbReference>
<dbReference type="KEGG" id="vrm:44547418_00084"/>